<dbReference type="EMBL" id="JAGSOJ010000002">
    <property type="protein sequence ID" value="MCM1989770.1"/>
    <property type="molecule type" value="Genomic_DNA"/>
</dbReference>
<accession>A0A9J6NZB4</accession>
<evidence type="ECO:0000313" key="2">
    <source>
        <dbReference type="Proteomes" id="UP001056429"/>
    </source>
</evidence>
<gene>
    <name evidence="1" type="ORF">KDK92_08465</name>
</gene>
<proteinExistence type="predicted"/>
<dbReference type="AlphaFoldDB" id="A0A9J6NZB4"/>
<reference evidence="1" key="1">
    <citation type="journal article" date="2021" name="mSystems">
        <title>Bacteria and Archaea Synergistically Convert Glycine Betaine to Biogenic Methane in the Formosa Cold Seep of the South China Sea.</title>
        <authorList>
            <person name="Li L."/>
            <person name="Zhang W."/>
            <person name="Zhang S."/>
            <person name="Song L."/>
            <person name="Sun Q."/>
            <person name="Zhang H."/>
            <person name="Xiang H."/>
            <person name="Dong X."/>
        </authorList>
    </citation>
    <scope>NUCLEOTIDE SEQUENCE</scope>
    <source>
        <strain evidence="1">ZWT</strain>
    </source>
</reference>
<organism evidence="1 2">
    <name type="scientific">Oceanirhabdus seepicola</name>
    <dbReference type="NCBI Taxonomy" id="2828781"/>
    <lineage>
        <taxon>Bacteria</taxon>
        <taxon>Bacillati</taxon>
        <taxon>Bacillota</taxon>
        <taxon>Clostridia</taxon>
        <taxon>Eubacteriales</taxon>
        <taxon>Clostridiaceae</taxon>
        <taxon>Oceanirhabdus</taxon>
    </lineage>
</organism>
<name>A0A9J6NZB4_9CLOT</name>
<protein>
    <submittedName>
        <fullName evidence="1">Uncharacterized protein</fullName>
    </submittedName>
</protein>
<evidence type="ECO:0000313" key="1">
    <source>
        <dbReference type="EMBL" id="MCM1989770.1"/>
    </source>
</evidence>
<comment type="caution">
    <text evidence="1">The sequence shown here is derived from an EMBL/GenBank/DDBJ whole genome shotgun (WGS) entry which is preliminary data.</text>
</comment>
<keyword evidence="2" id="KW-1185">Reference proteome</keyword>
<dbReference type="RefSeq" id="WP_250858796.1">
    <property type="nucleotide sequence ID" value="NZ_JAGSOJ010000002.1"/>
</dbReference>
<reference evidence="1" key="2">
    <citation type="submission" date="2021-04" db="EMBL/GenBank/DDBJ databases">
        <authorList>
            <person name="Dong X."/>
        </authorList>
    </citation>
    <scope>NUCLEOTIDE SEQUENCE</scope>
    <source>
        <strain evidence="1">ZWT</strain>
    </source>
</reference>
<dbReference type="Proteomes" id="UP001056429">
    <property type="component" value="Unassembled WGS sequence"/>
</dbReference>
<sequence>MKEQWIEYKPDEISADEYEVVKVLYDCNGTLVELEGNMYNLIIRFDYPDAVRICDEGKRIKTYNEAEGLQEYRKNFNGIPIYKVYHSEFYNWVVDESVGIYTDFVHYAIVTLNDIVDIISSSPPEIHVQEL</sequence>